<keyword evidence="9" id="KW-0575">Peroxidase</keyword>
<dbReference type="SUPFAM" id="SSF46626">
    <property type="entry name" value="Cytochrome c"/>
    <property type="match status" value="2"/>
</dbReference>
<evidence type="ECO:0000259" key="8">
    <source>
        <dbReference type="PROSITE" id="PS51007"/>
    </source>
</evidence>
<dbReference type="InterPro" id="IPR009056">
    <property type="entry name" value="Cyt_c-like_dom"/>
</dbReference>
<protein>
    <submittedName>
        <fullName evidence="9">Cytochrome C peroxidase</fullName>
    </submittedName>
</protein>
<feature type="domain" description="Cytochrome c" evidence="8">
    <location>
        <begin position="292"/>
        <end position="434"/>
    </location>
</feature>
<dbReference type="GO" id="GO:0030313">
    <property type="term" value="C:cell envelope"/>
    <property type="evidence" value="ECO:0007669"/>
    <property type="project" value="UniProtKB-SubCell"/>
</dbReference>
<keyword evidence="5" id="KW-0560">Oxidoreductase</keyword>
<dbReference type="GO" id="GO:0009055">
    <property type="term" value="F:electron transfer activity"/>
    <property type="evidence" value="ECO:0007669"/>
    <property type="project" value="InterPro"/>
</dbReference>
<evidence type="ECO:0000256" key="3">
    <source>
        <dbReference type="ARBA" id="ARBA00022723"/>
    </source>
</evidence>
<reference evidence="9 10" key="1">
    <citation type="submission" date="2018-09" db="EMBL/GenBank/DDBJ databases">
        <title>Genome sequencing of strain 6GH32-13.</title>
        <authorList>
            <person name="Weon H.-Y."/>
            <person name="Heo J."/>
            <person name="Kwon S.-W."/>
        </authorList>
    </citation>
    <scope>NUCLEOTIDE SEQUENCE [LARGE SCALE GENOMIC DNA]</scope>
    <source>
        <strain evidence="9 10">5GH32-13</strain>
    </source>
</reference>
<dbReference type="GO" id="GO:0046872">
    <property type="term" value="F:metal ion binding"/>
    <property type="evidence" value="ECO:0007669"/>
    <property type="project" value="UniProtKB-KW"/>
</dbReference>
<dbReference type="InterPro" id="IPR004852">
    <property type="entry name" value="Di-haem_cyt_c_peroxidsae"/>
</dbReference>
<evidence type="ECO:0000313" key="9">
    <source>
        <dbReference type="EMBL" id="AXY78870.1"/>
    </source>
</evidence>
<comment type="subcellular location">
    <subcellularLocation>
        <location evidence="1">Cell envelope</location>
    </subcellularLocation>
</comment>
<proteinExistence type="predicted"/>
<dbReference type="OrthoDB" id="9805202at2"/>
<keyword evidence="6 7" id="KW-0408">Iron</keyword>
<keyword evidence="4" id="KW-0732">Signal</keyword>
<dbReference type="EMBL" id="CP032157">
    <property type="protein sequence ID" value="AXY78870.1"/>
    <property type="molecule type" value="Genomic_DNA"/>
</dbReference>
<dbReference type="PROSITE" id="PS51007">
    <property type="entry name" value="CYTC"/>
    <property type="match status" value="2"/>
</dbReference>
<accession>A0A3B7N0L2</accession>
<dbReference type="PANTHER" id="PTHR30600">
    <property type="entry name" value="CYTOCHROME C PEROXIDASE-RELATED"/>
    <property type="match status" value="1"/>
</dbReference>
<dbReference type="KEGG" id="pseg:D3H65_32610"/>
<evidence type="ECO:0000256" key="7">
    <source>
        <dbReference type="PROSITE-ProRule" id="PRU00433"/>
    </source>
</evidence>
<feature type="domain" description="Cytochrome c" evidence="8">
    <location>
        <begin position="136"/>
        <end position="273"/>
    </location>
</feature>
<keyword evidence="3 7" id="KW-0479">Metal-binding</keyword>
<dbReference type="Proteomes" id="UP000263900">
    <property type="component" value="Chromosome"/>
</dbReference>
<gene>
    <name evidence="9" type="ORF">D3H65_32610</name>
</gene>
<evidence type="ECO:0000256" key="5">
    <source>
        <dbReference type="ARBA" id="ARBA00023002"/>
    </source>
</evidence>
<dbReference type="GO" id="GO:0004130">
    <property type="term" value="F:cytochrome-c peroxidase activity"/>
    <property type="evidence" value="ECO:0007669"/>
    <property type="project" value="TreeGrafter"/>
</dbReference>
<organism evidence="9 10">
    <name type="scientific">Paraflavitalea soli</name>
    <dbReference type="NCBI Taxonomy" id="2315862"/>
    <lineage>
        <taxon>Bacteria</taxon>
        <taxon>Pseudomonadati</taxon>
        <taxon>Bacteroidota</taxon>
        <taxon>Chitinophagia</taxon>
        <taxon>Chitinophagales</taxon>
        <taxon>Chitinophagaceae</taxon>
        <taxon>Paraflavitalea</taxon>
    </lineage>
</organism>
<dbReference type="InterPro" id="IPR036909">
    <property type="entry name" value="Cyt_c-like_dom_sf"/>
</dbReference>
<sequence length="445" mass="49529">MRLELIRVITLGITGFDAPLLKSGLAEASASLEAVQYVIQPYLSRGAPQADSVTKYLGGCRQFLQEYQDFDSFDRMTFLTQHMLPLQQYVGLLIKELNLQYNTTGGTINYEAGNIFSPDALNLLAFPRAGTQADSALLALGKQLFFEPGLSGNNKVSCATCHNPALHFTDTLTTSLAFDGQAHVRRNAVSLLYAGFQYEQFWDGRAKSIEEQVRTVINDPKEMNGGESTILSLLQHKPTYTRLFKEAFGQQLDTMTLINQVALPIAAYVRSLNPRNSRFDRYMQGDHTTLTAPEVNGFNLFMGKAQCGTCHFAPLFNGLVPPLYNLTELEVLGTTKTDNLDQPEMDADYGRYDIFQIDFYERAFKTPTVRNASATAPYMHNGSFKTLEAVVEFYNKGGAIGLGLDVHNQTLSALPLNLSKEEVNDIVQFLRTLEDSVATYIPEKK</sequence>
<dbReference type="InterPro" id="IPR051395">
    <property type="entry name" value="Cytochrome_c_Peroxidase/MauG"/>
</dbReference>
<dbReference type="Gene3D" id="1.10.760.10">
    <property type="entry name" value="Cytochrome c-like domain"/>
    <property type="match status" value="2"/>
</dbReference>
<dbReference type="PANTHER" id="PTHR30600:SF10">
    <property type="entry name" value="BLL6722 PROTEIN"/>
    <property type="match status" value="1"/>
</dbReference>
<evidence type="ECO:0000256" key="1">
    <source>
        <dbReference type="ARBA" id="ARBA00004196"/>
    </source>
</evidence>
<keyword evidence="2 7" id="KW-0349">Heme</keyword>
<evidence type="ECO:0000256" key="4">
    <source>
        <dbReference type="ARBA" id="ARBA00022729"/>
    </source>
</evidence>
<dbReference type="GO" id="GO:0020037">
    <property type="term" value="F:heme binding"/>
    <property type="evidence" value="ECO:0007669"/>
    <property type="project" value="InterPro"/>
</dbReference>
<evidence type="ECO:0000256" key="6">
    <source>
        <dbReference type="ARBA" id="ARBA00023004"/>
    </source>
</evidence>
<keyword evidence="10" id="KW-1185">Reference proteome</keyword>
<dbReference type="AlphaFoldDB" id="A0A3B7N0L2"/>
<evidence type="ECO:0000256" key="2">
    <source>
        <dbReference type="ARBA" id="ARBA00022617"/>
    </source>
</evidence>
<evidence type="ECO:0000313" key="10">
    <source>
        <dbReference type="Proteomes" id="UP000263900"/>
    </source>
</evidence>
<name>A0A3B7N0L2_9BACT</name>
<dbReference type="Pfam" id="PF03150">
    <property type="entry name" value="CCP_MauG"/>
    <property type="match status" value="1"/>
</dbReference>